<protein>
    <submittedName>
        <fullName evidence="1">Uncharacterized protein</fullName>
    </submittedName>
</protein>
<sequence>MEAGSSGFFAMAPPMFDGENYQAWVVKMAPYMEGNDLWEAVEQDYQVTPLPDNPTMNQIKYHKERTTRKAKAKSYMYVAVSQTIFTRIMKCDSVKDIWDFLKVEYEGDEKVRGMKALNLMKEFERQQMEELEIVKEYSNRLLEIANKVKILGFELNDERIV</sequence>
<evidence type="ECO:0000313" key="1">
    <source>
        <dbReference type="EMBL" id="PKI36752.1"/>
    </source>
</evidence>
<dbReference type="EMBL" id="PGOL01004703">
    <property type="protein sequence ID" value="PKI36752.1"/>
    <property type="molecule type" value="Genomic_DNA"/>
</dbReference>
<dbReference type="Proteomes" id="UP000233551">
    <property type="component" value="Unassembled WGS sequence"/>
</dbReference>
<dbReference type="PANTHER" id="PTHR35317:SF24">
    <property type="entry name" value="RETROVIRUS-RELATED POL POLYPROTEIN FROM TRANSPOSON TNT 1-94"/>
    <property type="match status" value="1"/>
</dbReference>
<proteinExistence type="predicted"/>
<name>A0A2I0HYH9_PUNGR</name>
<dbReference type="AlphaFoldDB" id="A0A2I0HYH9"/>
<keyword evidence="2" id="KW-1185">Reference proteome</keyword>
<organism evidence="1 2">
    <name type="scientific">Punica granatum</name>
    <name type="common">Pomegranate</name>
    <dbReference type="NCBI Taxonomy" id="22663"/>
    <lineage>
        <taxon>Eukaryota</taxon>
        <taxon>Viridiplantae</taxon>
        <taxon>Streptophyta</taxon>
        <taxon>Embryophyta</taxon>
        <taxon>Tracheophyta</taxon>
        <taxon>Spermatophyta</taxon>
        <taxon>Magnoliopsida</taxon>
        <taxon>eudicotyledons</taxon>
        <taxon>Gunneridae</taxon>
        <taxon>Pentapetalae</taxon>
        <taxon>rosids</taxon>
        <taxon>malvids</taxon>
        <taxon>Myrtales</taxon>
        <taxon>Lythraceae</taxon>
        <taxon>Punica</taxon>
    </lineage>
</organism>
<evidence type="ECO:0000313" key="2">
    <source>
        <dbReference type="Proteomes" id="UP000233551"/>
    </source>
</evidence>
<accession>A0A2I0HYH9</accession>
<gene>
    <name evidence="1" type="ORF">CRG98_042854</name>
</gene>
<dbReference type="PANTHER" id="PTHR35317">
    <property type="entry name" value="OS04G0629600 PROTEIN"/>
    <property type="match status" value="1"/>
</dbReference>
<dbReference type="Pfam" id="PF14223">
    <property type="entry name" value="Retrotran_gag_2"/>
    <property type="match status" value="1"/>
</dbReference>
<reference evidence="1 2" key="1">
    <citation type="submission" date="2017-11" db="EMBL/GenBank/DDBJ databases">
        <title>De-novo sequencing of pomegranate (Punica granatum L.) genome.</title>
        <authorList>
            <person name="Akparov Z."/>
            <person name="Amiraslanov A."/>
            <person name="Hajiyeva S."/>
            <person name="Abbasov M."/>
            <person name="Kaur K."/>
            <person name="Hamwieh A."/>
            <person name="Solovyev V."/>
            <person name="Salamov A."/>
            <person name="Braich B."/>
            <person name="Kosarev P."/>
            <person name="Mahmoud A."/>
            <person name="Hajiyev E."/>
            <person name="Babayeva S."/>
            <person name="Izzatullayeva V."/>
            <person name="Mammadov A."/>
            <person name="Mammadov A."/>
            <person name="Sharifova S."/>
            <person name="Ojaghi J."/>
            <person name="Eynullazada K."/>
            <person name="Bayramov B."/>
            <person name="Abdulazimova A."/>
            <person name="Shahmuradov I."/>
        </authorList>
    </citation>
    <scope>NUCLEOTIDE SEQUENCE [LARGE SCALE GENOMIC DNA]</scope>
    <source>
        <strain evidence="2">cv. AG2017</strain>
        <tissue evidence="1">Leaf</tissue>
    </source>
</reference>
<comment type="caution">
    <text evidence="1">The sequence shown here is derived from an EMBL/GenBank/DDBJ whole genome shotgun (WGS) entry which is preliminary data.</text>
</comment>